<gene>
    <name evidence="2" type="ORF">NP493_516g00001</name>
</gene>
<proteinExistence type="predicted"/>
<reference evidence="2" key="1">
    <citation type="journal article" date="2023" name="Mol. Biol. Evol.">
        <title>Third-Generation Sequencing Reveals the Adaptive Role of the Epigenome in Three Deep-Sea Polychaetes.</title>
        <authorList>
            <person name="Perez M."/>
            <person name="Aroh O."/>
            <person name="Sun Y."/>
            <person name="Lan Y."/>
            <person name="Juniper S.K."/>
            <person name="Young C.R."/>
            <person name="Angers B."/>
            <person name="Qian P.Y."/>
        </authorList>
    </citation>
    <scope>NUCLEOTIDE SEQUENCE</scope>
    <source>
        <strain evidence="2">R07B-5</strain>
    </source>
</reference>
<feature type="region of interest" description="Disordered" evidence="1">
    <location>
        <begin position="137"/>
        <end position="182"/>
    </location>
</feature>
<dbReference type="Proteomes" id="UP001209878">
    <property type="component" value="Unassembled WGS sequence"/>
</dbReference>
<dbReference type="EMBL" id="JAODUO010000516">
    <property type="protein sequence ID" value="KAK2179060.1"/>
    <property type="molecule type" value="Genomic_DNA"/>
</dbReference>
<keyword evidence="3" id="KW-1185">Reference proteome</keyword>
<sequence>MATEEMCLCDGTSISVIIDTPSGSSSGLSAAPDACDSGYLRDISEREIDLGFDSGIPPPADYELISPAGAPVELPPGDFYTNSTQHVQHFPQSISANNINAAEDPVNRRTSLQVSATLAKERRASLQLVISDAIHTKTSHSHHHRPWEPSADGKPMYDGPDLPSADLPEDHTGLEPSPVPLDASKISTHIQGYETTCHGSRGWT</sequence>
<organism evidence="2 3">
    <name type="scientific">Ridgeia piscesae</name>
    <name type="common">Tubeworm</name>
    <dbReference type="NCBI Taxonomy" id="27915"/>
    <lineage>
        <taxon>Eukaryota</taxon>
        <taxon>Metazoa</taxon>
        <taxon>Spiralia</taxon>
        <taxon>Lophotrochozoa</taxon>
        <taxon>Annelida</taxon>
        <taxon>Polychaeta</taxon>
        <taxon>Sedentaria</taxon>
        <taxon>Canalipalpata</taxon>
        <taxon>Sabellida</taxon>
        <taxon>Siboglinidae</taxon>
        <taxon>Ridgeia</taxon>
    </lineage>
</organism>
<accession>A0AAD9KXC4</accession>
<evidence type="ECO:0000256" key="1">
    <source>
        <dbReference type="SAM" id="MobiDB-lite"/>
    </source>
</evidence>
<comment type="caution">
    <text evidence="2">The sequence shown here is derived from an EMBL/GenBank/DDBJ whole genome shotgun (WGS) entry which is preliminary data.</text>
</comment>
<evidence type="ECO:0000313" key="2">
    <source>
        <dbReference type="EMBL" id="KAK2179060.1"/>
    </source>
</evidence>
<evidence type="ECO:0000313" key="3">
    <source>
        <dbReference type="Proteomes" id="UP001209878"/>
    </source>
</evidence>
<protein>
    <submittedName>
        <fullName evidence="2">Uncharacterized protein</fullName>
    </submittedName>
</protein>
<name>A0AAD9KXC4_RIDPI</name>
<dbReference type="AlphaFoldDB" id="A0AAD9KXC4"/>